<feature type="region of interest" description="Disordered" evidence="1">
    <location>
        <begin position="48"/>
        <end position="68"/>
    </location>
</feature>
<dbReference type="EMBL" id="JACHIG010000005">
    <property type="protein sequence ID" value="MBB5033055.1"/>
    <property type="molecule type" value="Genomic_DNA"/>
</dbReference>
<evidence type="ECO:0000313" key="3">
    <source>
        <dbReference type="EMBL" id="MBB5033055.1"/>
    </source>
</evidence>
<keyword evidence="2" id="KW-0812">Transmembrane</keyword>
<feature type="transmembrane region" description="Helical" evidence="2">
    <location>
        <begin position="297"/>
        <end position="317"/>
    </location>
</feature>
<reference evidence="3 4" key="1">
    <citation type="submission" date="2020-08" db="EMBL/GenBank/DDBJ databases">
        <title>Genomic Encyclopedia of Type Strains, Phase IV (KMG-IV): sequencing the most valuable type-strain genomes for metagenomic binning, comparative biology and taxonomic classification.</title>
        <authorList>
            <person name="Goeker M."/>
        </authorList>
    </citation>
    <scope>NUCLEOTIDE SEQUENCE [LARGE SCALE GENOMIC DNA]</scope>
    <source>
        <strain evidence="3 4">DSM 12252</strain>
    </source>
</reference>
<evidence type="ECO:0000256" key="1">
    <source>
        <dbReference type="SAM" id="MobiDB-lite"/>
    </source>
</evidence>
<sequence>MPKFFPTTDWRGLVLAVTLALGAAVPVGMRAQDTIKVGPLKPLETLPSLGGTGAVPKPSGDLGLSSAPVMPPPAATVPALAPVPVQAAAPAPQAAPSTEAQAPAAPPPLPTNSTVTISGPIAQAYLYIEPFQTRFEVIFDAATVMDWLTPGVALPEALAPDQQKQLADTMVARASAWCSMSAGDQPLPVPQPLASVIKGLPGNTLPMKEGDSVAMNQALVGLMWEFATPPGPEELNVTWKGWIKGTTKLPLRVFFGSQSESGELLAALKSYRWRNQGRMPRPAPLAAVPQILLQEPLLVPAGGIFWFLAGLLFYIFLKVKDRKLPGGSLPYVFVWLLGAVLMSQMLVIPIQTGSGSAPAITEVSEAQKIVSPLLRNVYRAFDHHAESEVYDVLARSVDGELLRRLYLETIQALTLDGREGTRVTIAEFSATVDKVLPNPKGPGFMADCNWMARGIVGHWGHSHPRVNIYNARITVTPMKEEWKLTGLEVQEVRRL</sequence>
<keyword evidence="2" id="KW-0472">Membrane</keyword>
<protein>
    <submittedName>
        <fullName evidence="3">Uncharacterized protein</fullName>
    </submittedName>
</protein>
<keyword evidence="2" id="KW-1133">Transmembrane helix</keyword>
<proteinExistence type="predicted"/>
<evidence type="ECO:0000313" key="4">
    <source>
        <dbReference type="Proteomes" id="UP000590740"/>
    </source>
</evidence>
<organism evidence="3 4">
    <name type="scientific">Prosthecobacter vanneervenii</name>
    <dbReference type="NCBI Taxonomy" id="48466"/>
    <lineage>
        <taxon>Bacteria</taxon>
        <taxon>Pseudomonadati</taxon>
        <taxon>Verrucomicrobiota</taxon>
        <taxon>Verrucomicrobiia</taxon>
        <taxon>Verrucomicrobiales</taxon>
        <taxon>Verrucomicrobiaceae</taxon>
        <taxon>Prosthecobacter</taxon>
    </lineage>
</organism>
<accession>A0A7W7YBH3</accession>
<dbReference type="RefSeq" id="WP_184339975.1">
    <property type="nucleotide sequence ID" value="NZ_JACHIG010000005.1"/>
</dbReference>
<dbReference type="AlphaFoldDB" id="A0A7W7YBH3"/>
<keyword evidence="4" id="KW-1185">Reference proteome</keyword>
<evidence type="ECO:0000256" key="2">
    <source>
        <dbReference type="SAM" id="Phobius"/>
    </source>
</evidence>
<gene>
    <name evidence="3" type="ORF">HNQ65_002638</name>
</gene>
<comment type="caution">
    <text evidence="3">The sequence shown here is derived from an EMBL/GenBank/DDBJ whole genome shotgun (WGS) entry which is preliminary data.</text>
</comment>
<feature type="transmembrane region" description="Helical" evidence="2">
    <location>
        <begin position="329"/>
        <end position="350"/>
    </location>
</feature>
<dbReference type="Proteomes" id="UP000590740">
    <property type="component" value="Unassembled WGS sequence"/>
</dbReference>
<name>A0A7W7YBH3_9BACT</name>